<comment type="caution">
    <text evidence="1">The sequence shown here is derived from an EMBL/GenBank/DDBJ whole genome shotgun (WGS) entry which is preliminary data.</text>
</comment>
<dbReference type="AlphaFoldDB" id="A0A7C4H7Z5"/>
<reference evidence="1" key="1">
    <citation type="journal article" date="2020" name="mSystems">
        <title>Genome- and Community-Level Interaction Insights into Carbon Utilization and Element Cycling Functions of Hydrothermarchaeota in Hydrothermal Sediment.</title>
        <authorList>
            <person name="Zhou Z."/>
            <person name="Liu Y."/>
            <person name="Xu W."/>
            <person name="Pan J."/>
            <person name="Luo Z.H."/>
            <person name="Li M."/>
        </authorList>
    </citation>
    <scope>NUCLEOTIDE SEQUENCE</scope>
    <source>
        <strain evidence="1">SpSt-649</strain>
    </source>
</reference>
<evidence type="ECO:0008006" key="2">
    <source>
        <dbReference type="Google" id="ProtNLM"/>
    </source>
</evidence>
<accession>A0A7C4H7Z5</accession>
<protein>
    <recommendedName>
        <fullName evidence="2">DNA replication complex GINS family protein</fullName>
    </recommendedName>
</protein>
<sequence length="183" mass="20133">MSTSQVQVALSRELLSPDLEPLESDFYKKAVKMIKEAQSSGDQVTAELLLQSLKLLLALRVQKELQMLFKKGEVPAGIPEEERSIVDCIRRVFLLFEGSKAPEEDEQALLRGPESKAEAFSTGGEAAASRAREVVLVSFLKPYPKIVDHGASLGPFKRGDIALLSRKMAEELEKGGYVEIIST</sequence>
<name>A0A7C4H7Z5_THEPE</name>
<proteinExistence type="predicted"/>
<dbReference type="EMBL" id="DTBQ01000106">
    <property type="protein sequence ID" value="HGM46887.1"/>
    <property type="molecule type" value="Genomic_DNA"/>
</dbReference>
<dbReference type="Gene3D" id="1.20.58.1030">
    <property type="match status" value="1"/>
</dbReference>
<evidence type="ECO:0000313" key="1">
    <source>
        <dbReference type="EMBL" id="HGM46887.1"/>
    </source>
</evidence>
<dbReference type="Gene3D" id="3.40.5.50">
    <property type="match status" value="1"/>
</dbReference>
<organism evidence="1">
    <name type="scientific">Thermofilum pendens</name>
    <dbReference type="NCBI Taxonomy" id="2269"/>
    <lineage>
        <taxon>Archaea</taxon>
        <taxon>Thermoproteota</taxon>
        <taxon>Thermoprotei</taxon>
        <taxon>Thermofilales</taxon>
        <taxon>Thermofilaceae</taxon>
        <taxon>Thermofilum</taxon>
    </lineage>
</organism>
<gene>
    <name evidence="1" type="ORF">ENU21_03940</name>
</gene>